<dbReference type="PANTHER" id="PTHR34597">
    <property type="entry name" value="SLR1661 PROTEIN"/>
    <property type="match status" value="1"/>
</dbReference>
<keyword evidence="2" id="KW-0812">Transmembrane</keyword>
<evidence type="ECO:0000259" key="6">
    <source>
        <dbReference type="Pfam" id="PF03865"/>
    </source>
</evidence>
<evidence type="ECO:0000256" key="1">
    <source>
        <dbReference type="ARBA" id="ARBA00022452"/>
    </source>
</evidence>
<proteinExistence type="predicted"/>
<evidence type="ECO:0000256" key="2">
    <source>
        <dbReference type="ARBA" id="ARBA00022692"/>
    </source>
</evidence>
<evidence type="ECO:0000256" key="4">
    <source>
        <dbReference type="SAM" id="MobiDB-lite"/>
    </source>
</evidence>
<dbReference type="EMBL" id="JAASQR010000004">
    <property type="protein sequence ID" value="NIJ18122.1"/>
    <property type="molecule type" value="Genomic_DNA"/>
</dbReference>
<comment type="caution">
    <text evidence="8">The sequence shown here is derived from an EMBL/GenBank/DDBJ whole genome shotgun (WGS) entry which is preliminary data.</text>
</comment>
<accession>A0A846M8C3</accession>
<reference evidence="8 9" key="1">
    <citation type="submission" date="2020-03" db="EMBL/GenBank/DDBJ databases">
        <title>Genomic Encyclopedia of Type Strains, Phase IV (KMG-IV): sequencing the most valuable type-strain genomes for metagenomic binning, comparative biology and taxonomic classification.</title>
        <authorList>
            <person name="Goeker M."/>
        </authorList>
    </citation>
    <scope>NUCLEOTIDE SEQUENCE [LARGE SCALE GENOMIC DNA]</scope>
    <source>
        <strain evidence="8 9">DSM 21299</strain>
    </source>
</reference>
<evidence type="ECO:0000256" key="5">
    <source>
        <dbReference type="SAM" id="SignalP"/>
    </source>
</evidence>
<feature type="domain" description="Polypeptide-transport-associated ShlB-type" evidence="7">
    <location>
        <begin position="93"/>
        <end position="156"/>
    </location>
</feature>
<dbReference type="GO" id="GO:0008320">
    <property type="term" value="F:protein transmembrane transporter activity"/>
    <property type="evidence" value="ECO:0007669"/>
    <property type="project" value="TreeGrafter"/>
</dbReference>
<feature type="region of interest" description="Disordered" evidence="4">
    <location>
        <begin position="51"/>
        <end position="72"/>
    </location>
</feature>
<feature type="domain" description="Haemolysin activator HlyB C-terminal" evidence="6">
    <location>
        <begin position="227"/>
        <end position="496"/>
    </location>
</feature>
<protein>
    <submittedName>
        <fullName evidence="8">Hemolysin activation/secretion protein</fullName>
    </submittedName>
</protein>
<dbReference type="InterPro" id="IPR051544">
    <property type="entry name" value="TPS_OM_transporter"/>
</dbReference>
<keyword evidence="5" id="KW-0732">Signal</keyword>
<keyword evidence="3" id="KW-0998">Cell outer membrane</keyword>
<evidence type="ECO:0000313" key="8">
    <source>
        <dbReference type="EMBL" id="NIJ18122.1"/>
    </source>
</evidence>
<sequence length="561" mass="58977">MYMRLGRLWDGLAVVAAACLLSSAPAVRAQLANPGAGAANAPAIDRDRADRVEPGIQPSPAAPRQPAPAVNLSPAAEPAASIRLTKVLYMGASLPVANLDAAVAPLVGRPLTRDTLQAVATAVGAAYARSDIAYYSVSIPAQIPAAGQLIVQVVEGRVTDYRLAGLSPSTPTRLIDAHMQRMMRDAPLRKSMLQRTLALLRDIPGQTVDAAVRQGAKSGDLIIDLIVKRKQLQVGLLIDNSGVSNVVNGVQAQLSITANGLLREGDSTRVAGYLPFYPERYQLYSLSHSSPIGSNGTTLSGNVAHVETRQRDGLIKGDATLAGIALSHPLIRSNKTNLSVTASFDGVNSSNYYLDVRFGDYKARAIRLGASWSHASDTDGEAASLVISRGVNILGAKPFTGFSETGFTKANMQAVAVRGLSKRLSVKLSLKGQYSRDKLPVTERFSLGGRGAGMAFRLGTRTAEQAAAAAAEISWTLPPKLTPLKNAALFAYADGAVAHSVARPFYALPAENASLASAGGGIRVGLGGKWRASAEVAVPVKRPDSAHSRKARFFFGLGRAF</sequence>
<dbReference type="PANTHER" id="PTHR34597:SF6">
    <property type="entry name" value="BLR6126 PROTEIN"/>
    <property type="match status" value="1"/>
</dbReference>
<dbReference type="Pfam" id="PF03865">
    <property type="entry name" value="ShlB"/>
    <property type="match status" value="1"/>
</dbReference>
<organism evidence="8 9">
    <name type="scientific">Sphingobium vermicomposti</name>
    <dbReference type="NCBI Taxonomy" id="529005"/>
    <lineage>
        <taxon>Bacteria</taxon>
        <taxon>Pseudomonadati</taxon>
        <taxon>Pseudomonadota</taxon>
        <taxon>Alphaproteobacteria</taxon>
        <taxon>Sphingomonadales</taxon>
        <taxon>Sphingomonadaceae</taxon>
        <taxon>Sphingobium</taxon>
    </lineage>
</organism>
<keyword evidence="9" id="KW-1185">Reference proteome</keyword>
<dbReference type="GO" id="GO:0046819">
    <property type="term" value="P:protein secretion by the type V secretion system"/>
    <property type="evidence" value="ECO:0007669"/>
    <property type="project" value="TreeGrafter"/>
</dbReference>
<keyword evidence="1" id="KW-0472">Membrane</keyword>
<evidence type="ECO:0000313" key="9">
    <source>
        <dbReference type="Proteomes" id="UP000576821"/>
    </source>
</evidence>
<dbReference type="AlphaFoldDB" id="A0A846M8C3"/>
<dbReference type="InterPro" id="IPR005565">
    <property type="entry name" value="Hemolysn_activator_HlyB_C"/>
</dbReference>
<evidence type="ECO:0000256" key="3">
    <source>
        <dbReference type="ARBA" id="ARBA00023237"/>
    </source>
</evidence>
<feature type="signal peptide" evidence="5">
    <location>
        <begin position="1"/>
        <end position="29"/>
    </location>
</feature>
<name>A0A846M8C3_9SPHN</name>
<dbReference type="Gene3D" id="2.40.160.50">
    <property type="entry name" value="membrane protein fhac: a member of the omp85/tpsb transporter family"/>
    <property type="match status" value="1"/>
</dbReference>
<dbReference type="InterPro" id="IPR013686">
    <property type="entry name" value="Polypept-transport_assoc_ShlB"/>
</dbReference>
<dbReference type="GO" id="GO:0098046">
    <property type="term" value="C:type V protein secretion system complex"/>
    <property type="evidence" value="ECO:0007669"/>
    <property type="project" value="TreeGrafter"/>
</dbReference>
<dbReference type="Pfam" id="PF08479">
    <property type="entry name" value="POTRA_2"/>
    <property type="match status" value="1"/>
</dbReference>
<gene>
    <name evidence="8" type="ORF">FHS54_003122</name>
</gene>
<dbReference type="Gene3D" id="3.10.20.310">
    <property type="entry name" value="membrane protein fhac"/>
    <property type="match status" value="1"/>
</dbReference>
<evidence type="ECO:0000259" key="7">
    <source>
        <dbReference type="Pfam" id="PF08479"/>
    </source>
</evidence>
<dbReference type="Proteomes" id="UP000576821">
    <property type="component" value="Unassembled WGS sequence"/>
</dbReference>
<feature type="chain" id="PRO_5032829158" evidence="5">
    <location>
        <begin position="30"/>
        <end position="561"/>
    </location>
</feature>
<keyword evidence="1" id="KW-1134">Transmembrane beta strand</keyword>